<dbReference type="SUPFAM" id="SSF53756">
    <property type="entry name" value="UDP-Glycosyltransferase/glycogen phosphorylase"/>
    <property type="match status" value="1"/>
</dbReference>
<dbReference type="EMBL" id="MN738879">
    <property type="protein sequence ID" value="QHT29609.1"/>
    <property type="molecule type" value="Genomic_DNA"/>
</dbReference>
<dbReference type="AlphaFoldDB" id="A0A6C0EMT5"/>
<sequence length="344" mass="40136">MKRVAIITENFLHPWSPNELEEFLGGSQECVVLLAEALSRIGHNIKVFMIGPTECKEEKRKGILYKDFSKFSLDDVYDTIIMFKVNPLPNDSRLKDVNLIFWSSDVETRPENRYINTLVCLTDYHKNRCGWDDAVVIPHGIDILSLQQNRVPKMRNTMLYCSSLDRGLNTLIENWKKIKEKHPDLRLYITYGYKIAKQICSGLGELLMEKEEEDLKKVCNDLDIKYFGAIGKDDLEQLYWMCEYWCLPLTNADSELFCFNAIKSQICLCTPVIYREGALTETVGPYIDFDDFVNGQTYAQEPENGPYACSHLRNNEGRDYREHPRMVPVYTWDEVVRNYWSKII</sequence>
<name>A0A6C0EMT5_9ZZZZ</name>
<accession>A0A6C0EMT5</accession>
<evidence type="ECO:0008006" key="2">
    <source>
        <dbReference type="Google" id="ProtNLM"/>
    </source>
</evidence>
<reference evidence="1" key="1">
    <citation type="journal article" date="2020" name="Nature">
        <title>Giant virus diversity and host interactions through global metagenomics.</title>
        <authorList>
            <person name="Schulz F."/>
            <person name="Roux S."/>
            <person name="Paez-Espino D."/>
            <person name="Jungbluth S."/>
            <person name="Walsh D.A."/>
            <person name="Denef V.J."/>
            <person name="McMahon K.D."/>
            <person name="Konstantinidis K.T."/>
            <person name="Eloe-Fadrosh E.A."/>
            <person name="Kyrpides N.C."/>
            <person name="Woyke T."/>
        </authorList>
    </citation>
    <scope>NUCLEOTIDE SEQUENCE</scope>
    <source>
        <strain evidence="1">GVMAG-M-3300005589-24</strain>
    </source>
</reference>
<evidence type="ECO:0000313" key="1">
    <source>
        <dbReference type="EMBL" id="QHT29609.1"/>
    </source>
</evidence>
<dbReference type="Gene3D" id="3.40.50.2000">
    <property type="entry name" value="Glycogen Phosphorylase B"/>
    <property type="match status" value="1"/>
</dbReference>
<protein>
    <recommendedName>
        <fullName evidence="2">Glycosyltransferase</fullName>
    </recommendedName>
</protein>
<organism evidence="1">
    <name type="scientific">viral metagenome</name>
    <dbReference type="NCBI Taxonomy" id="1070528"/>
    <lineage>
        <taxon>unclassified sequences</taxon>
        <taxon>metagenomes</taxon>
        <taxon>organismal metagenomes</taxon>
    </lineage>
</organism>
<proteinExistence type="predicted"/>